<evidence type="ECO:0000313" key="3">
    <source>
        <dbReference type="Proteomes" id="UP001189429"/>
    </source>
</evidence>
<proteinExistence type="predicted"/>
<protein>
    <submittedName>
        <fullName evidence="2">Uncharacterized protein</fullName>
    </submittedName>
</protein>
<name>A0ABN9V072_9DINO</name>
<feature type="region of interest" description="Disordered" evidence="1">
    <location>
        <begin position="497"/>
        <end position="517"/>
    </location>
</feature>
<dbReference type="EMBL" id="CAUYUJ010016504">
    <property type="protein sequence ID" value="CAK0866002.1"/>
    <property type="molecule type" value="Genomic_DNA"/>
</dbReference>
<sequence>MADARETGAGVAFAEFVARRVAAVGRILERWRYRGALEMLDESPCFQDVPDVLDQERRSKRAETFGISRPRAADGQFSILESHAIASTADGLYNAWFKELQDFATSIDRALDSAKSADAAMADFADYLFLEGLEEAELLKARAAAVWHLADLPPWGKLRLPRFQRAVKGYTNLDPGIATPPAPWEITCRIARQLAEVLKSVLAYLAIPLMLAAHLRSIDPRSLKEEDLCPPSASSQWWAWKLHPAERGDKSNIGLCDESILLDASYLPDLGECVVALMTGGPARKLFNIGPSALLSLWKVAMRQLGCPAGAKYVPCQLRHGGPSHDRLAGCRRLPENQRRGRWLAEGAVRRYEASARAQQEWARSSAAQQLEAREGPGPPRYGLDLYAGTTGISQALARTGIDGSAWDALFSVKADLADPQKMKRLARRTPQTNVAQHRRLFAASGRRQGLPARCLGAWIAIACSTWSREDASAAVELNPANTKARYRRAIARTEMGRAEEAMRDAEQAGPAAESLR</sequence>
<dbReference type="Gene3D" id="1.25.40.10">
    <property type="entry name" value="Tetratricopeptide repeat domain"/>
    <property type="match status" value="1"/>
</dbReference>
<gene>
    <name evidence="2" type="ORF">PCOR1329_LOCUS53369</name>
</gene>
<feature type="compositionally biased region" description="Basic and acidic residues" evidence="1">
    <location>
        <begin position="497"/>
        <end position="507"/>
    </location>
</feature>
<evidence type="ECO:0000313" key="2">
    <source>
        <dbReference type="EMBL" id="CAK0866002.1"/>
    </source>
</evidence>
<reference evidence="2" key="1">
    <citation type="submission" date="2023-10" db="EMBL/GenBank/DDBJ databases">
        <authorList>
            <person name="Chen Y."/>
            <person name="Shah S."/>
            <person name="Dougan E. K."/>
            <person name="Thang M."/>
            <person name="Chan C."/>
        </authorList>
    </citation>
    <scope>NUCLEOTIDE SEQUENCE [LARGE SCALE GENOMIC DNA]</scope>
</reference>
<organism evidence="2 3">
    <name type="scientific">Prorocentrum cordatum</name>
    <dbReference type="NCBI Taxonomy" id="2364126"/>
    <lineage>
        <taxon>Eukaryota</taxon>
        <taxon>Sar</taxon>
        <taxon>Alveolata</taxon>
        <taxon>Dinophyceae</taxon>
        <taxon>Prorocentrales</taxon>
        <taxon>Prorocentraceae</taxon>
        <taxon>Prorocentrum</taxon>
    </lineage>
</organism>
<comment type="caution">
    <text evidence="2">The sequence shown here is derived from an EMBL/GenBank/DDBJ whole genome shotgun (WGS) entry which is preliminary data.</text>
</comment>
<accession>A0ABN9V072</accession>
<keyword evidence="3" id="KW-1185">Reference proteome</keyword>
<evidence type="ECO:0000256" key="1">
    <source>
        <dbReference type="SAM" id="MobiDB-lite"/>
    </source>
</evidence>
<dbReference type="InterPro" id="IPR011990">
    <property type="entry name" value="TPR-like_helical_dom_sf"/>
</dbReference>
<dbReference type="SUPFAM" id="SSF48452">
    <property type="entry name" value="TPR-like"/>
    <property type="match status" value="1"/>
</dbReference>
<dbReference type="Proteomes" id="UP001189429">
    <property type="component" value="Unassembled WGS sequence"/>
</dbReference>